<dbReference type="InterPro" id="IPR008915">
    <property type="entry name" value="Peptidase_M50"/>
</dbReference>
<evidence type="ECO:0000259" key="8">
    <source>
        <dbReference type="Pfam" id="PF02163"/>
    </source>
</evidence>
<dbReference type="AlphaFoldDB" id="A0A1Z4JDP9"/>
<sequence>MSQSSSQTEPTSKQSFWMQWIFVNSLGHGIGLALPILFADLFSVQDYKSYGVLAYLSFGIWVGLPQWLVLRQIIPISSLWIWVVVLSPLLSLLLILPVALSLAPLVFFIYPLLLSCGQWLVLRQKLQKTSAWIVNNAIFVTMSGLVGGGFGVARILPNYLGISILLGGLCGGFVYGLMSGMELRRLIRQSPQSLRNQRQSNLDTPPNFSVWRFQVFSFLLLAVLFGIWLHVILSISPTSNRLIPVWLGLIILYVYSFLSILVHELGHLLFALSNGFDLKYFAVGRWILVRQNKGFKLRRMRRRVAGGFVLPVSKSLESLDRRLFMMILGGPVASFLLFFVGALPILLFPKLVSDNDTIRCITFISVLSLHAAILNAIPLKFGYWNTDGRIMLNLIQNNSQGQRFAALYGVSARLRQGIRPRDIDPDLVRWVLAMPDKSVEHISGLLIGYYVALDQGGYEQAGNYLDQALDMHLYYPELFRASLLIEGTYFEAHIRHRVDHARQWFEKIQETVLVEPYTLLRAEAALLLAQGEKASARLKAEQGLASIQRDRSVLQGAIAENDWLHSLLQKAT</sequence>
<comment type="cofactor">
    <cofactor evidence="1">
        <name>Zn(2+)</name>
        <dbReference type="ChEBI" id="CHEBI:29105"/>
    </cofactor>
</comment>
<feature type="transmembrane region" description="Helical" evidence="7">
    <location>
        <begin position="361"/>
        <end position="383"/>
    </location>
</feature>
<evidence type="ECO:0000256" key="4">
    <source>
        <dbReference type="ARBA" id="ARBA00022692"/>
    </source>
</evidence>
<evidence type="ECO:0000256" key="5">
    <source>
        <dbReference type="ARBA" id="ARBA00022989"/>
    </source>
</evidence>
<keyword evidence="6 7" id="KW-0472">Membrane</keyword>
<name>A0A1Z4JDP9_LEPBY</name>
<evidence type="ECO:0000256" key="6">
    <source>
        <dbReference type="ARBA" id="ARBA00023136"/>
    </source>
</evidence>
<feature type="transmembrane region" description="Helical" evidence="7">
    <location>
        <begin position="133"/>
        <end position="153"/>
    </location>
</feature>
<evidence type="ECO:0000256" key="2">
    <source>
        <dbReference type="ARBA" id="ARBA00004141"/>
    </source>
</evidence>
<dbReference type="Pfam" id="PF02163">
    <property type="entry name" value="Peptidase_M50"/>
    <property type="match status" value="1"/>
</dbReference>
<feature type="transmembrane region" description="Helical" evidence="7">
    <location>
        <begin position="242"/>
        <end position="262"/>
    </location>
</feature>
<organism evidence="9 10">
    <name type="scientific">Leptolyngbya boryana NIES-2135</name>
    <dbReference type="NCBI Taxonomy" id="1973484"/>
    <lineage>
        <taxon>Bacteria</taxon>
        <taxon>Bacillati</taxon>
        <taxon>Cyanobacteriota</taxon>
        <taxon>Cyanophyceae</taxon>
        <taxon>Leptolyngbyales</taxon>
        <taxon>Leptolyngbyaceae</taxon>
        <taxon>Leptolyngbya group</taxon>
        <taxon>Leptolyngbya</taxon>
    </lineage>
</organism>
<accession>A0A1Z4JDP9</accession>
<dbReference type="Proteomes" id="UP000217895">
    <property type="component" value="Chromosome"/>
</dbReference>
<keyword evidence="10" id="KW-1185">Reference proteome</keyword>
<dbReference type="CDD" id="cd05709">
    <property type="entry name" value="S2P-M50"/>
    <property type="match status" value="1"/>
</dbReference>
<feature type="transmembrane region" description="Helical" evidence="7">
    <location>
        <begin position="79"/>
        <end position="96"/>
    </location>
</feature>
<evidence type="ECO:0000256" key="7">
    <source>
        <dbReference type="SAM" id="Phobius"/>
    </source>
</evidence>
<feature type="domain" description="Peptidase M50" evidence="8">
    <location>
        <begin position="257"/>
        <end position="343"/>
    </location>
</feature>
<gene>
    <name evidence="9" type="ORF">NIES2135_16160</name>
</gene>
<comment type="subcellular location">
    <subcellularLocation>
        <location evidence="2">Membrane</location>
        <topology evidence="2">Multi-pass membrane protein</topology>
    </subcellularLocation>
</comment>
<dbReference type="GO" id="GO:0016020">
    <property type="term" value="C:membrane"/>
    <property type="evidence" value="ECO:0007669"/>
    <property type="project" value="UniProtKB-SubCell"/>
</dbReference>
<feature type="transmembrane region" description="Helical" evidence="7">
    <location>
        <begin position="215"/>
        <end position="236"/>
    </location>
</feature>
<evidence type="ECO:0000256" key="1">
    <source>
        <dbReference type="ARBA" id="ARBA00001947"/>
    </source>
</evidence>
<dbReference type="GO" id="GO:0006508">
    <property type="term" value="P:proteolysis"/>
    <property type="evidence" value="ECO:0007669"/>
    <property type="project" value="InterPro"/>
</dbReference>
<comment type="similarity">
    <text evidence="3">Belongs to the peptidase M50B family.</text>
</comment>
<feature type="transmembrane region" description="Helical" evidence="7">
    <location>
        <begin position="159"/>
        <end position="178"/>
    </location>
</feature>
<evidence type="ECO:0000313" key="10">
    <source>
        <dbReference type="Proteomes" id="UP000217895"/>
    </source>
</evidence>
<feature type="transmembrane region" description="Helical" evidence="7">
    <location>
        <begin position="50"/>
        <end position="70"/>
    </location>
</feature>
<keyword evidence="5 7" id="KW-1133">Transmembrane helix</keyword>
<reference evidence="9 10" key="1">
    <citation type="submission" date="2017-06" db="EMBL/GenBank/DDBJ databases">
        <title>Genome sequencing of cyanobaciteial culture collection at National Institute for Environmental Studies (NIES).</title>
        <authorList>
            <person name="Hirose Y."/>
            <person name="Shimura Y."/>
            <person name="Fujisawa T."/>
            <person name="Nakamura Y."/>
            <person name="Kawachi M."/>
        </authorList>
    </citation>
    <scope>NUCLEOTIDE SEQUENCE [LARGE SCALE GENOMIC DNA]</scope>
    <source>
        <strain evidence="9 10">NIES-2135</strain>
    </source>
</reference>
<feature type="transmembrane region" description="Helical" evidence="7">
    <location>
        <begin position="20"/>
        <end position="38"/>
    </location>
</feature>
<protein>
    <submittedName>
        <fullName evidence="9">Cytolysin immunity CylI protein</fullName>
    </submittedName>
</protein>
<keyword evidence="4 7" id="KW-0812">Transmembrane</keyword>
<proteinExistence type="inferred from homology"/>
<evidence type="ECO:0000313" key="9">
    <source>
        <dbReference type="EMBL" id="BAY54798.1"/>
    </source>
</evidence>
<dbReference type="EMBL" id="AP018203">
    <property type="protein sequence ID" value="BAY54798.1"/>
    <property type="molecule type" value="Genomic_DNA"/>
</dbReference>
<evidence type="ECO:0000256" key="3">
    <source>
        <dbReference type="ARBA" id="ARBA00007931"/>
    </source>
</evidence>
<feature type="transmembrane region" description="Helical" evidence="7">
    <location>
        <begin position="323"/>
        <end position="349"/>
    </location>
</feature>